<reference evidence="2" key="1">
    <citation type="journal article" date="2014" name="Genome Announc.">
        <title>Genome Sequence of Arthrobacter siccitolerans 4J27, a Xeroprotectant-Producing Desiccation-Tolerant Microorganism.</title>
        <authorList>
            <person name="Manzanera M."/>
            <person name="Santa-Cruz-Calvo L."/>
            <person name="Vilchez J.I."/>
            <person name="Garcia-Fontana C."/>
            <person name="Silva-Castro G.A."/>
            <person name="Calvo C."/>
            <person name="Gonzalez-Lopez J."/>
        </authorList>
    </citation>
    <scope>NUCLEOTIDE SEQUENCE [LARGE SCALE GENOMIC DNA]</scope>
    <source>
        <strain evidence="2">4J27</strain>
    </source>
</reference>
<dbReference type="EMBL" id="CAQI01000059">
    <property type="protein sequence ID" value="CCQ48268.1"/>
    <property type="molecule type" value="Genomic_DNA"/>
</dbReference>
<dbReference type="SUPFAM" id="SSF53137">
    <property type="entry name" value="Translational machinery components"/>
    <property type="match status" value="1"/>
</dbReference>
<evidence type="ECO:0000313" key="1">
    <source>
        <dbReference type="EMBL" id="CCQ48268.1"/>
    </source>
</evidence>
<protein>
    <submittedName>
        <fullName evidence="1">Uncharacterized protein</fullName>
    </submittedName>
</protein>
<dbReference type="Pfam" id="PF18844">
    <property type="entry name" value="baeRF_family2"/>
    <property type="match status" value="1"/>
</dbReference>
<proteinExistence type="predicted"/>
<accession>A0A024H8D5</accession>
<comment type="caution">
    <text evidence="1">The sequence shown here is derived from an EMBL/GenBank/DDBJ whole genome shotgun (WGS) entry which is preliminary data.</text>
</comment>
<organism evidence="1 2">
    <name type="scientific">Pseudarthrobacter siccitolerans</name>
    <dbReference type="NCBI Taxonomy" id="861266"/>
    <lineage>
        <taxon>Bacteria</taxon>
        <taxon>Bacillati</taxon>
        <taxon>Actinomycetota</taxon>
        <taxon>Actinomycetes</taxon>
        <taxon>Micrococcales</taxon>
        <taxon>Micrococcaceae</taxon>
        <taxon>Pseudarthrobacter</taxon>
    </lineage>
</organism>
<dbReference type="InterPro" id="IPR040701">
    <property type="entry name" value="Bact_RF_family2"/>
</dbReference>
<keyword evidence="2" id="KW-1185">Reference proteome</keyword>
<sequence length="378" mass="40432">MTRSLKEHADRYRLPGPWCTAYVDAGTGTVDSLEAGDVRPGNVRATLKAQGASTADLDAAEQALQPEAGVPSPVSRFVLVHQGNVEINEVLPGELVLPERISVDPIPDLLPLVKHRPEEFPFVVAEVSREHGEIRLHYAGAGAPASTEEVQGDTQHIKKFQGGGWAHLRFQHHTEDVWRRNADQVAEEIDRVVGSSGARLVVLAGDIHARRLVQEQLAKATQALVSIIDSHTHTAGADQGLLEDQVNERVAEQWAAEQQEIMDRLAMQEGQANPESATGIGAVVHALQQAQVDVLILDDAALSERTLLALDAEPWIATAEEESLGANVLGKVPAPAALLRAAALTDARVLLVPGPVLPEGADVAALLRWSTGPEVPSS</sequence>
<dbReference type="STRING" id="861266.ARTSIC4J27_4270"/>
<dbReference type="Gene3D" id="3.30.420.60">
    <property type="entry name" value="eRF1 domain 2"/>
    <property type="match status" value="1"/>
</dbReference>
<name>A0A024H8D5_9MICC</name>
<dbReference type="InterPro" id="IPR042226">
    <property type="entry name" value="eFR1_2_sf"/>
</dbReference>
<dbReference type="Proteomes" id="UP000035722">
    <property type="component" value="Unassembled WGS sequence"/>
</dbReference>
<dbReference type="RefSeq" id="WP_050057073.1">
    <property type="nucleotide sequence ID" value="NZ_CAQI01000059.1"/>
</dbReference>
<dbReference type="AlphaFoldDB" id="A0A024H8D5"/>
<evidence type="ECO:0000313" key="2">
    <source>
        <dbReference type="Proteomes" id="UP000035722"/>
    </source>
</evidence>
<dbReference type="OrthoDB" id="5179393at2"/>
<gene>
    <name evidence="1" type="ORF">ARTSIC4J27_4270</name>
</gene>